<name>A0A914X1N9_9BILA</name>
<accession>A0A914X1N9</accession>
<keyword evidence="1" id="KW-0732">Signal</keyword>
<feature type="signal peptide" evidence="1">
    <location>
        <begin position="1"/>
        <end position="22"/>
    </location>
</feature>
<evidence type="ECO:0000313" key="3">
    <source>
        <dbReference type="WBParaSite" id="PSAMB.scaffold6102size10195.g27905.t1"/>
    </source>
</evidence>
<sequence>MDDKRLLVGLILFCSIEHLVRAQFCPNGGTVYTQPFNNYSPQTCSPTNSYYSTNSGDSYYGTTSSNSCPNGYSCLASPSSTYTSGSSYSSGQYFCCSSSSSSSGDPGNVFNPASSTAFCPSNSRLWSQANGNMGNALTCQEVGAFCQTGYTCQQAPYSSGLFCCSTGSLYGTGVTFCPYGSQPLYQGTGAQICSSYAYASPCPVGYSCYLGSSGYDTGSRHYGTTGYCCSVAYGKRKRRQSGYGTNYNSIGYGTK</sequence>
<protein>
    <submittedName>
        <fullName evidence="3">Uncharacterized protein</fullName>
    </submittedName>
</protein>
<evidence type="ECO:0000256" key="1">
    <source>
        <dbReference type="SAM" id="SignalP"/>
    </source>
</evidence>
<dbReference type="Pfam" id="PF14625">
    <property type="entry name" value="Lustrin_cystein"/>
    <property type="match status" value="1"/>
</dbReference>
<evidence type="ECO:0000313" key="2">
    <source>
        <dbReference type="Proteomes" id="UP000887566"/>
    </source>
</evidence>
<dbReference type="SMART" id="SM00289">
    <property type="entry name" value="WR1"/>
    <property type="match status" value="3"/>
</dbReference>
<dbReference type="Proteomes" id="UP000887566">
    <property type="component" value="Unplaced"/>
</dbReference>
<reference evidence="3" key="1">
    <citation type="submission" date="2022-11" db="UniProtKB">
        <authorList>
            <consortium name="WormBaseParasite"/>
        </authorList>
    </citation>
    <scope>IDENTIFICATION</scope>
</reference>
<dbReference type="WBParaSite" id="PSAMB.scaffold6102size10195.g27905.t1">
    <property type="protein sequence ID" value="PSAMB.scaffold6102size10195.g27905.t1"/>
    <property type="gene ID" value="PSAMB.scaffold6102size10195.g27905"/>
</dbReference>
<dbReference type="InterPro" id="IPR028150">
    <property type="entry name" value="Lustrin_cystein"/>
</dbReference>
<dbReference type="AlphaFoldDB" id="A0A914X1N9"/>
<feature type="chain" id="PRO_5037343584" evidence="1">
    <location>
        <begin position="23"/>
        <end position="255"/>
    </location>
</feature>
<keyword evidence="2" id="KW-1185">Reference proteome</keyword>
<dbReference type="InterPro" id="IPR006150">
    <property type="entry name" value="Cys_repeat_1"/>
</dbReference>
<proteinExistence type="predicted"/>
<organism evidence="2 3">
    <name type="scientific">Plectus sambesii</name>
    <dbReference type="NCBI Taxonomy" id="2011161"/>
    <lineage>
        <taxon>Eukaryota</taxon>
        <taxon>Metazoa</taxon>
        <taxon>Ecdysozoa</taxon>
        <taxon>Nematoda</taxon>
        <taxon>Chromadorea</taxon>
        <taxon>Plectida</taxon>
        <taxon>Plectina</taxon>
        <taxon>Plectoidea</taxon>
        <taxon>Plectidae</taxon>
        <taxon>Plectus</taxon>
    </lineage>
</organism>